<evidence type="ECO:0000259" key="2">
    <source>
        <dbReference type="PROSITE" id="PS50173"/>
    </source>
</evidence>
<evidence type="ECO:0000256" key="1">
    <source>
        <dbReference type="ARBA" id="ARBA00022763"/>
    </source>
</evidence>
<evidence type="ECO:0000313" key="3">
    <source>
        <dbReference type="EMBL" id="CAB4919043.1"/>
    </source>
</evidence>
<name>A0A6J7HP60_9ZZZZ</name>
<protein>
    <submittedName>
        <fullName evidence="3">Unannotated protein</fullName>
    </submittedName>
</protein>
<feature type="domain" description="UmuC" evidence="2">
    <location>
        <begin position="19"/>
        <end position="120"/>
    </location>
</feature>
<dbReference type="InterPro" id="IPR050356">
    <property type="entry name" value="SulA_CellDiv_inhibitor"/>
</dbReference>
<organism evidence="3">
    <name type="scientific">freshwater metagenome</name>
    <dbReference type="NCBI Taxonomy" id="449393"/>
    <lineage>
        <taxon>unclassified sequences</taxon>
        <taxon>metagenomes</taxon>
        <taxon>ecological metagenomes</taxon>
    </lineage>
</organism>
<reference evidence="3" key="1">
    <citation type="submission" date="2020-05" db="EMBL/GenBank/DDBJ databases">
        <authorList>
            <person name="Chiriac C."/>
            <person name="Salcher M."/>
            <person name="Ghai R."/>
            <person name="Kavagutti S V."/>
        </authorList>
    </citation>
    <scope>NUCLEOTIDE SEQUENCE</scope>
</reference>
<dbReference type="AlphaFoldDB" id="A0A6J7HP60"/>
<dbReference type="EMBL" id="CAFBMX010000002">
    <property type="protein sequence ID" value="CAB4919043.1"/>
    <property type="molecule type" value="Genomic_DNA"/>
</dbReference>
<dbReference type="Gene3D" id="3.40.1170.60">
    <property type="match status" value="1"/>
</dbReference>
<dbReference type="Gene3D" id="3.30.70.270">
    <property type="match status" value="1"/>
</dbReference>
<dbReference type="InterPro" id="IPR043128">
    <property type="entry name" value="Rev_trsase/Diguanyl_cyclase"/>
</dbReference>
<dbReference type="PANTHER" id="PTHR35369:SF2">
    <property type="entry name" value="BLR3025 PROTEIN"/>
    <property type="match status" value="1"/>
</dbReference>
<dbReference type="SUPFAM" id="SSF56672">
    <property type="entry name" value="DNA/RNA polymerases"/>
    <property type="match status" value="1"/>
</dbReference>
<dbReference type="InterPro" id="IPR001126">
    <property type="entry name" value="UmuC"/>
</dbReference>
<dbReference type="GO" id="GO:0006281">
    <property type="term" value="P:DNA repair"/>
    <property type="evidence" value="ECO:0007669"/>
    <property type="project" value="InterPro"/>
</dbReference>
<proteinExistence type="predicted"/>
<dbReference type="Pfam" id="PF00817">
    <property type="entry name" value="IMS"/>
    <property type="match status" value="1"/>
</dbReference>
<keyword evidence="1" id="KW-0227">DNA damage</keyword>
<sequence length="408" mass="43217">MLRSLPNGEPHANICSIVVVCVLLPRFELAIAAGGRAALAQGPMALAPESGREQAVGEVSQAAEALGIHPGMRLGEALARAPRLALIPPDPVGVADAWERVLQRLETVGAAVESERAGEACFEAAGLRRLHGGSIDGVVGAVRDALRLPARIGAGPSRFCALAGAARARTRRAHHIRGAEDLAGEPVALLRRREETARLPAELERLGLTALGDVAALSRAALADRFGAAGLLAHDLAHGLDRPLRPRAPQETLEETLDLEEAASGVQLDRALVLLIERLLARPERRGRTLRAAVLAATLVEGGTWRERAVFREPTADPARMRPALVARLVLLPAPAESLRLTAEGLGAAAATGPALLEEPAERRRERLRDAVRQARTAAGPEAALRVLEVDPDSRIPERRVVLAPFEG</sequence>
<dbReference type="PANTHER" id="PTHR35369">
    <property type="entry name" value="BLR3025 PROTEIN-RELATED"/>
    <property type="match status" value="1"/>
</dbReference>
<dbReference type="PROSITE" id="PS50173">
    <property type="entry name" value="UMUC"/>
    <property type="match status" value="1"/>
</dbReference>
<gene>
    <name evidence="3" type="ORF">UFOPK3674_00423</name>
</gene>
<accession>A0A6J7HP60</accession>
<dbReference type="InterPro" id="IPR043502">
    <property type="entry name" value="DNA/RNA_pol_sf"/>
</dbReference>